<feature type="region of interest" description="Disordered" evidence="1">
    <location>
        <begin position="203"/>
        <end position="228"/>
    </location>
</feature>
<proteinExistence type="predicted"/>
<name>A0ABP9YWU9_9FUNG</name>
<sequence>MSVLTDDLCFEINAQPSLVYPSLPNTYRQQQQQQQSQDSSRQTCIHFASRLIKLRSELRSPSYMRSNYFPPSSSSTITLGRTNSLPNVTKDDEHPYSNHLDCREDESEILSNTTTTDEASQLTYLTELVRRSTAPKPSTKDLLSLPSKQDFVLRQETSKISRRSVSLRDIIYESIRNKEVLAHPVTTDNFSSLALASQLIYASSSESRSKEGEEGKEEEKADEKEKKESVIHHAELTTVTTTTTTTTCCCTCNKNVSPYPTPSLSRETTKSLFSTMSSDSEDEESVYNKKSVVVRRRPTTTAFLVSLSPSSAAAASVAKWRRSNKRQVRTQQNDTTIT</sequence>
<dbReference type="Proteomes" id="UP001473302">
    <property type="component" value="Unassembled WGS sequence"/>
</dbReference>
<accession>A0ABP9YWU9</accession>
<comment type="caution">
    <text evidence="2">The sequence shown here is derived from an EMBL/GenBank/DDBJ whole genome shotgun (WGS) entry which is preliminary data.</text>
</comment>
<gene>
    <name evidence="2" type="ORF">MFLAVUS_004774</name>
</gene>
<organism evidence="2 3">
    <name type="scientific">Mucor flavus</name>
    <dbReference type="NCBI Taxonomy" id="439312"/>
    <lineage>
        <taxon>Eukaryota</taxon>
        <taxon>Fungi</taxon>
        <taxon>Fungi incertae sedis</taxon>
        <taxon>Mucoromycota</taxon>
        <taxon>Mucoromycotina</taxon>
        <taxon>Mucoromycetes</taxon>
        <taxon>Mucorales</taxon>
        <taxon>Mucorineae</taxon>
        <taxon>Mucoraceae</taxon>
        <taxon>Mucor</taxon>
    </lineage>
</organism>
<dbReference type="EMBL" id="BAABUK010000009">
    <property type="protein sequence ID" value="GAA5811341.1"/>
    <property type="molecule type" value="Genomic_DNA"/>
</dbReference>
<feature type="compositionally biased region" description="Basic and acidic residues" evidence="1">
    <location>
        <begin position="207"/>
        <end position="228"/>
    </location>
</feature>
<evidence type="ECO:0000256" key="1">
    <source>
        <dbReference type="SAM" id="MobiDB-lite"/>
    </source>
</evidence>
<evidence type="ECO:0000313" key="3">
    <source>
        <dbReference type="Proteomes" id="UP001473302"/>
    </source>
</evidence>
<protein>
    <submittedName>
        <fullName evidence="2">Uncharacterized protein</fullName>
    </submittedName>
</protein>
<reference evidence="2 3" key="1">
    <citation type="submission" date="2024-04" db="EMBL/GenBank/DDBJ databases">
        <title>genome sequences of Mucor flavus KT1a and Helicostylum pulchrum KT1b strains isolated from the surface of a dry-aged beef.</title>
        <authorList>
            <person name="Toyotome T."/>
            <person name="Hosono M."/>
            <person name="Torimaru M."/>
            <person name="Fukuda K."/>
            <person name="Mikami N."/>
        </authorList>
    </citation>
    <scope>NUCLEOTIDE SEQUENCE [LARGE SCALE GENOMIC DNA]</scope>
    <source>
        <strain evidence="2 3">KT1a</strain>
    </source>
</reference>
<keyword evidence="3" id="KW-1185">Reference proteome</keyword>
<evidence type="ECO:0000313" key="2">
    <source>
        <dbReference type="EMBL" id="GAA5811341.1"/>
    </source>
</evidence>